<evidence type="ECO:0000313" key="3">
    <source>
        <dbReference type="Proteomes" id="UP000290809"/>
    </source>
</evidence>
<dbReference type="AlphaFoldDB" id="A0A430QU06"/>
<gene>
    <name evidence="2" type="ORF">DC041_0011210</name>
</gene>
<sequence>ISDILFGSYNCSRLRILQTMQMYMTHSTRFENQHKNLFEILRNNTGLLINRLTIEQIANFIQSIKNYKVTLPSWCTKEILNELFEVADYYWMNITLSNKHLMVSSITNHQFAYLLNAFGILNDNNNKPIEYASVISLELYGPSILSNNNNNDQYILKILYKNGWIDEIGHYVILPICKKFNYFYDCPLNLIIKQLNIFIINPQFYINECSLILDQLINNNHNHNHNHNVYEFFPFNSSIRINVVVFILNFILVIILWSFVIYFKKLEKNRKKRENNKTKIIEQLIINQ</sequence>
<protein>
    <submittedName>
        <fullName evidence="2">Uncharacterized protein</fullName>
    </submittedName>
</protein>
<organism evidence="2 3">
    <name type="scientific">Schistosoma bovis</name>
    <name type="common">Blood fluke</name>
    <dbReference type="NCBI Taxonomy" id="6184"/>
    <lineage>
        <taxon>Eukaryota</taxon>
        <taxon>Metazoa</taxon>
        <taxon>Spiralia</taxon>
        <taxon>Lophotrochozoa</taxon>
        <taxon>Platyhelminthes</taxon>
        <taxon>Trematoda</taxon>
        <taxon>Digenea</taxon>
        <taxon>Strigeidida</taxon>
        <taxon>Schistosomatoidea</taxon>
        <taxon>Schistosomatidae</taxon>
        <taxon>Schistosoma</taxon>
    </lineage>
</organism>
<comment type="caution">
    <text evidence="2">The sequence shown here is derived from an EMBL/GenBank/DDBJ whole genome shotgun (WGS) entry which is preliminary data.</text>
</comment>
<dbReference type="EMBL" id="QMKO01000453">
    <property type="protein sequence ID" value="RTG91183.1"/>
    <property type="molecule type" value="Genomic_DNA"/>
</dbReference>
<accession>A0A430QU06</accession>
<reference evidence="2 3" key="1">
    <citation type="journal article" date="2019" name="PLoS Pathog.">
        <title>Genome sequence of the bovine parasite Schistosoma bovis Tanzania.</title>
        <authorList>
            <person name="Oey H."/>
            <person name="Zakrzewski M."/>
            <person name="Gobert G."/>
            <person name="Gravermann K."/>
            <person name="Stoye J."/>
            <person name="Jones M."/>
            <person name="Mcmanus D."/>
            <person name="Krause L."/>
        </authorList>
    </citation>
    <scope>NUCLEOTIDE SEQUENCE [LARGE SCALE GENOMIC DNA]</scope>
    <source>
        <strain evidence="2 3">TAN1997</strain>
    </source>
</reference>
<evidence type="ECO:0000256" key="1">
    <source>
        <dbReference type="SAM" id="Phobius"/>
    </source>
</evidence>
<evidence type="ECO:0000313" key="2">
    <source>
        <dbReference type="EMBL" id="RTG91183.1"/>
    </source>
</evidence>
<keyword evidence="3" id="KW-1185">Reference proteome</keyword>
<keyword evidence="1" id="KW-0472">Membrane</keyword>
<keyword evidence="1" id="KW-1133">Transmembrane helix</keyword>
<feature type="non-terminal residue" evidence="2">
    <location>
        <position position="1"/>
    </location>
</feature>
<dbReference type="InterPro" id="IPR029033">
    <property type="entry name" value="His_PPase_superfam"/>
</dbReference>
<proteinExistence type="predicted"/>
<feature type="transmembrane region" description="Helical" evidence="1">
    <location>
        <begin position="243"/>
        <end position="263"/>
    </location>
</feature>
<keyword evidence="1" id="KW-0812">Transmembrane</keyword>
<name>A0A430QU06_SCHBO</name>
<dbReference type="Proteomes" id="UP000290809">
    <property type="component" value="Unassembled WGS sequence"/>
</dbReference>
<dbReference type="Gene3D" id="3.40.50.1240">
    <property type="entry name" value="Phosphoglycerate mutase-like"/>
    <property type="match status" value="1"/>
</dbReference>
<dbReference type="SUPFAM" id="SSF53254">
    <property type="entry name" value="Phosphoglycerate mutase-like"/>
    <property type="match status" value="1"/>
</dbReference>
<dbReference type="STRING" id="6184.A0A430QU06"/>